<accession>A0A6J7NJN2</accession>
<gene>
    <name evidence="1" type="ORF">UFOPK2735_00484</name>
    <name evidence="2" type="ORF">UFOPK4022_00161</name>
</gene>
<protein>
    <submittedName>
        <fullName evidence="2">Unannotated protein</fullName>
    </submittedName>
</protein>
<dbReference type="EMBL" id="CAFBOY010000010">
    <property type="protein sequence ID" value="CAB4990962.1"/>
    <property type="molecule type" value="Genomic_DNA"/>
</dbReference>
<evidence type="ECO:0000313" key="1">
    <source>
        <dbReference type="EMBL" id="CAB4728111.1"/>
    </source>
</evidence>
<reference evidence="2" key="1">
    <citation type="submission" date="2020-05" db="EMBL/GenBank/DDBJ databases">
        <authorList>
            <person name="Chiriac C."/>
            <person name="Salcher M."/>
            <person name="Ghai R."/>
            <person name="Kavagutti S V."/>
        </authorList>
    </citation>
    <scope>NUCLEOTIDE SEQUENCE</scope>
</reference>
<organism evidence="2">
    <name type="scientific">freshwater metagenome</name>
    <dbReference type="NCBI Taxonomy" id="449393"/>
    <lineage>
        <taxon>unclassified sequences</taxon>
        <taxon>metagenomes</taxon>
        <taxon>ecological metagenomes</taxon>
    </lineage>
</organism>
<dbReference type="EMBL" id="CAEZYP010000053">
    <property type="protein sequence ID" value="CAB4728111.1"/>
    <property type="molecule type" value="Genomic_DNA"/>
</dbReference>
<sequence>MNFISPKNVALLVAAGLIASTGTAVAADTKDAAVTRAQAQAAFQSSMSTYITSHRAIVDTRRAAHAKALVDFQTALASVTTDAQLQAAKDARKAAVTAADATATAALAALTKPVKPAKPAKATPAPKASA</sequence>
<dbReference type="AlphaFoldDB" id="A0A6J7NJN2"/>
<proteinExistence type="predicted"/>
<evidence type="ECO:0000313" key="2">
    <source>
        <dbReference type="EMBL" id="CAB4990962.1"/>
    </source>
</evidence>
<name>A0A6J7NJN2_9ZZZZ</name>